<evidence type="ECO:0000313" key="3">
    <source>
        <dbReference type="Proteomes" id="UP000772434"/>
    </source>
</evidence>
<evidence type="ECO:0000259" key="1">
    <source>
        <dbReference type="Pfam" id="PF20236"/>
    </source>
</evidence>
<dbReference type="EMBL" id="JADNRY010000071">
    <property type="protein sequence ID" value="KAF9067582.1"/>
    <property type="molecule type" value="Genomic_DNA"/>
</dbReference>
<reference evidence="2" key="1">
    <citation type="submission" date="2020-11" db="EMBL/GenBank/DDBJ databases">
        <authorList>
            <consortium name="DOE Joint Genome Institute"/>
            <person name="Ahrendt S."/>
            <person name="Riley R."/>
            <person name="Andreopoulos W."/>
            <person name="Labutti K."/>
            <person name="Pangilinan J."/>
            <person name="Ruiz-Duenas F.J."/>
            <person name="Barrasa J.M."/>
            <person name="Sanchez-Garcia M."/>
            <person name="Camarero S."/>
            <person name="Miyauchi S."/>
            <person name="Serrano A."/>
            <person name="Linde D."/>
            <person name="Babiker R."/>
            <person name="Drula E."/>
            <person name="Ayuso-Fernandez I."/>
            <person name="Pacheco R."/>
            <person name="Padilla G."/>
            <person name="Ferreira P."/>
            <person name="Barriuso J."/>
            <person name="Kellner H."/>
            <person name="Castanera R."/>
            <person name="Alfaro M."/>
            <person name="Ramirez L."/>
            <person name="Pisabarro A.G."/>
            <person name="Kuo A."/>
            <person name="Tritt A."/>
            <person name="Lipzen A."/>
            <person name="He G."/>
            <person name="Yan M."/>
            <person name="Ng V."/>
            <person name="Cullen D."/>
            <person name="Martin F."/>
            <person name="Rosso M.-N."/>
            <person name="Henrissat B."/>
            <person name="Hibbett D."/>
            <person name="Martinez A.T."/>
            <person name="Grigoriev I.V."/>
        </authorList>
    </citation>
    <scope>NUCLEOTIDE SEQUENCE</scope>
    <source>
        <strain evidence="2">AH 40177</strain>
    </source>
</reference>
<protein>
    <recommendedName>
        <fullName evidence="1">DUF6593 domain-containing protein</fullName>
    </recommendedName>
</protein>
<name>A0A9P5PQY1_9AGAR</name>
<comment type="caution">
    <text evidence="2">The sequence shown here is derived from an EMBL/GenBank/DDBJ whole genome shotgun (WGS) entry which is preliminary data.</text>
</comment>
<keyword evidence="3" id="KW-1185">Reference proteome</keyword>
<gene>
    <name evidence="2" type="ORF">BDP27DRAFT_904803</name>
</gene>
<dbReference type="OrthoDB" id="3021178at2759"/>
<feature type="domain" description="DUF6593" evidence="1">
    <location>
        <begin position="26"/>
        <end position="166"/>
    </location>
</feature>
<organism evidence="2 3">
    <name type="scientific">Rhodocollybia butyracea</name>
    <dbReference type="NCBI Taxonomy" id="206335"/>
    <lineage>
        <taxon>Eukaryota</taxon>
        <taxon>Fungi</taxon>
        <taxon>Dikarya</taxon>
        <taxon>Basidiomycota</taxon>
        <taxon>Agaricomycotina</taxon>
        <taxon>Agaricomycetes</taxon>
        <taxon>Agaricomycetidae</taxon>
        <taxon>Agaricales</taxon>
        <taxon>Marasmiineae</taxon>
        <taxon>Omphalotaceae</taxon>
        <taxon>Rhodocollybia</taxon>
    </lineage>
</organism>
<sequence>MDLILSDHHPWTSVYSIASGEKSGTPIFMTDTGRGIRKHITIRGSLGASGGMNEMGVPFAEIDLRGLFSSDVVTLRGRELRVVNRGFMWRSLEFEASDGRQYKWKVEGRRNFHLTLEGRLIALFSSGSNSIFSSKEPATFSIYPEGLPVVEDIITTLVYVTRRRKMAQDSAASAAG</sequence>
<dbReference type="InterPro" id="IPR046528">
    <property type="entry name" value="DUF6593"/>
</dbReference>
<dbReference type="AlphaFoldDB" id="A0A9P5PQY1"/>
<proteinExistence type="predicted"/>
<accession>A0A9P5PQY1</accession>
<dbReference type="Pfam" id="PF20236">
    <property type="entry name" value="DUF6593"/>
    <property type="match status" value="1"/>
</dbReference>
<dbReference type="Proteomes" id="UP000772434">
    <property type="component" value="Unassembled WGS sequence"/>
</dbReference>
<evidence type="ECO:0000313" key="2">
    <source>
        <dbReference type="EMBL" id="KAF9067582.1"/>
    </source>
</evidence>